<feature type="transmembrane region" description="Helical" evidence="7">
    <location>
        <begin position="424"/>
        <end position="445"/>
    </location>
</feature>
<feature type="compositionally biased region" description="Acidic residues" evidence="6">
    <location>
        <begin position="809"/>
        <end position="829"/>
    </location>
</feature>
<feature type="domain" description="Cadherin" evidence="8">
    <location>
        <begin position="189"/>
        <end position="297"/>
    </location>
</feature>
<feature type="domain" description="Cadherin" evidence="8">
    <location>
        <begin position="69"/>
        <end position="173"/>
    </location>
</feature>
<dbReference type="GO" id="GO:0007156">
    <property type="term" value="P:homophilic cell adhesion via plasma membrane adhesion molecules"/>
    <property type="evidence" value="ECO:0007669"/>
    <property type="project" value="InterPro"/>
</dbReference>
<keyword evidence="2" id="KW-0677">Repeat</keyword>
<dbReference type="Gene3D" id="2.60.40.60">
    <property type="entry name" value="Cadherins"/>
    <property type="match status" value="3"/>
</dbReference>
<evidence type="ECO:0000256" key="5">
    <source>
        <dbReference type="PROSITE-ProRule" id="PRU00043"/>
    </source>
</evidence>
<name>A0AA47MEK5_MERPO</name>
<protein>
    <submittedName>
        <fullName evidence="9">Cadherin-related family member 5</fullName>
    </submittedName>
</protein>
<dbReference type="PANTHER" id="PTHR24027">
    <property type="entry name" value="CADHERIN-23"/>
    <property type="match status" value="1"/>
</dbReference>
<keyword evidence="3 5" id="KW-0106">Calcium</keyword>
<dbReference type="Pfam" id="PF00028">
    <property type="entry name" value="Cadherin"/>
    <property type="match status" value="1"/>
</dbReference>
<evidence type="ECO:0000259" key="8">
    <source>
        <dbReference type="PROSITE" id="PS50268"/>
    </source>
</evidence>
<evidence type="ECO:0000256" key="4">
    <source>
        <dbReference type="ARBA" id="ARBA00023136"/>
    </source>
</evidence>
<dbReference type="PROSITE" id="PS50268">
    <property type="entry name" value="CADHERIN_2"/>
    <property type="match status" value="2"/>
</dbReference>
<gene>
    <name evidence="9" type="primary">Cdhr5_1</name>
    <name evidence="9" type="ORF">N1851_024604</name>
</gene>
<organism evidence="9 10">
    <name type="scientific">Merluccius polli</name>
    <name type="common">Benguela hake</name>
    <name type="synonym">Merluccius cadenati</name>
    <dbReference type="NCBI Taxonomy" id="89951"/>
    <lineage>
        <taxon>Eukaryota</taxon>
        <taxon>Metazoa</taxon>
        <taxon>Chordata</taxon>
        <taxon>Craniata</taxon>
        <taxon>Vertebrata</taxon>
        <taxon>Euteleostomi</taxon>
        <taxon>Actinopterygii</taxon>
        <taxon>Neopterygii</taxon>
        <taxon>Teleostei</taxon>
        <taxon>Neoteleostei</taxon>
        <taxon>Acanthomorphata</taxon>
        <taxon>Zeiogadaria</taxon>
        <taxon>Gadariae</taxon>
        <taxon>Gadiformes</taxon>
        <taxon>Gadoidei</taxon>
        <taxon>Merlucciidae</taxon>
        <taxon>Merluccius</taxon>
    </lineage>
</organism>
<comment type="subcellular location">
    <subcellularLocation>
        <location evidence="1">Membrane</location>
    </subcellularLocation>
</comment>
<keyword evidence="7" id="KW-1133">Transmembrane helix</keyword>
<feature type="region of interest" description="Disordered" evidence="6">
    <location>
        <begin position="522"/>
        <end position="655"/>
    </location>
</feature>
<dbReference type="AlphaFoldDB" id="A0AA47MEK5"/>
<evidence type="ECO:0000256" key="2">
    <source>
        <dbReference type="ARBA" id="ARBA00022737"/>
    </source>
</evidence>
<dbReference type="CDD" id="cd11304">
    <property type="entry name" value="Cadherin_repeat"/>
    <property type="match status" value="2"/>
</dbReference>
<dbReference type="InterPro" id="IPR039808">
    <property type="entry name" value="Cadherin"/>
</dbReference>
<dbReference type="PRINTS" id="PR00205">
    <property type="entry name" value="CADHERIN"/>
</dbReference>
<evidence type="ECO:0000256" key="7">
    <source>
        <dbReference type="SAM" id="Phobius"/>
    </source>
</evidence>
<dbReference type="SMART" id="SM00112">
    <property type="entry name" value="CA"/>
    <property type="match status" value="3"/>
</dbReference>
<dbReference type="SUPFAM" id="SSF49313">
    <property type="entry name" value="Cadherin-like"/>
    <property type="match status" value="3"/>
</dbReference>
<evidence type="ECO:0000313" key="10">
    <source>
        <dbReference type="Proteomes" id="UP001174136"/>
    </source>
</evidence>
<sequence>MDVIIVLVLNGLNQCFSNHGLGTGTRRAATQGPVLMAELACYEDDLLQSVYRIMVEILNENDHLPVFAENTIQSFIISELTPVNTVLFTVRAMDGDDDRLIYSIDQESPDAEYLKLDLPNSGEIMLAKPLDYETKSLLTVTIHASETSTAEHFNTSTTVTITVVDGDDQYPQFLPCTLLFQDSFNRICISPVYTVNVTEGQEDIVLDLCPGPIHAVDGDRGLGTPISYAILSGADDGRFLMDRQTGEVRLMQAVTDRLTNPTLHLRVMAYQDDDPRKYTVASVLVYIHAVNCFPPQFEQQEYHGFVNVAKSPASLLNTYGNEVLVLHVQDEDFMHGSNPMIYFTFSPASNHTALYHITQEGLVIARPNQLRAKQRHTLLVVAVDQESGDAAYTSIVVEVLPEGKAIPYNPIREGHLSGCVVGKALGLCFLFMVLLGCVLYVMSWLMKRQNGHKERGCVAQGKHPNVSLRWYHLMSHRNPMAQMEEMAFSDGELGTYNHSFSLQDKPPGVYIHKDLPSCRGPTPLSTTAAPDTSFIPNTATVLSPNFPNHTGSSSSSNSSSSSSPIKCSSSLPVLHPPITTLNHSQMPPPPKAPTMKQHDGCPTPSPGGGDGGGAWADPDPPTTTPSVMMPEEGHSPTFPIATPESPPTPFNVRLDPEALPASSSLWGDPVPALPCTLPACMATDVPDAPPASATPPEPSHSPIGSTYPPPHPPEPPAALVLLLGPTTHARPLTTPEQRTTAVTPSSPDTPSGAQMGDLPSTLSGQAGALGGAAGGSDGPSTPSTNSGETQHSCPAQEGEVRVEDGGPPGDEDAEKNSEDEDDELESDEEELLRVLARLHPVFINISK</sequence>
<dbReference type="GO" id="GO:0008013">
    <property type="term" value="F:beta-catenin binding"/>
    <property type="evidence" value="ECO:0007669"/>
    <property type="project" value="TreeGrafter"/>
</dbReference>
<dbReference type="PANTHER" id="PTHR24027:SF431">
    <property type="entry name" value="CADHERIN-RELATED FAMILY MEMBER 5-LIKE ISOFORM X1"/>
    <property type="match status" value="1"/>
</dbReference>
<evidence type="ECO:0000256" key="1">
    <source>
        <dbReference type="ARBA" id="ARBA00004370"/>
    </source>
</evidence>
<keyword evidence="4 7" id="KW-0472">Membrane</keyword>
<dbReference type="GO" id="GO:0016477">
    <property type="term" value="P:cell migration"/>
    <property type="evidence" value="ECO:0007669"/>
    <property type="project" value="TreeGrafter"/>
</dbReference>
<dbReference type="InterPro" id="IPR015919">
    <property type="entry name" value="Cadherin-like_sf"/>
</dbReference>
<proteinExistence type="predicted"/>
<comment type="caution">
    <text evidence="9">The sequence shown here is derived from an EMBL/GenBank/DDBJ whole genome shotgun (WGS) entry which is preliminary data.</text>
</comment>
<evidence type="ECO:0000313" key="9">
    <source>
        <dbReference type="EMBL" id="KAK0138868.1"/>
    </source>
</evidence>
<dbReference type="EMBL" id="JAOPHQ010004566">
    <property type="protein sequence ID" value="KAK0138868.1"/>
    <property type="molecule type" value="Genomic_DNA"/>
</dbReference>
<feature type="compositionally biased region" description="Polar residues" evidence="6">
    <location>
        <begin position="734"/>
        <end position="752"/>
    </location>
</feature>
<evidence type="ECO:0000256" key="6">
    <source>
        <dbReference type="SAM" id="MobiDB-lite"/>
    </source>
</evidence>
<dbReference type="Proteomes" id="UP001174136">
    <property type="component" value="Unassembled WGS sequence"/>
</dbReference>
<feature type="compositionally biased region" description="Pro residues" evidence="6">
    <location>
        <begin position="687"/>
        <end position="699"/>
    </location>
</feature>
<dbReference type="InterPro" id="IPR002126">
    <property type="entry name" value="Cadherin-like_dom"/>
</dbReference>
<feature type="compositionally biased region" description="Pro residues" evidence="6">
    <location>
        <begin position="707"/>
        <end position="716"/>
    </location>
</feature>
<evidence type="ECO:0000256" key="3">
    <source>
        <dbReference type="ARBA" id="ARBA00022837"/>
    </source>
</evidence>
<feature type="compositionally biased region" description="Polar residues" evidence="6">
    <location>
        <begin position="523"/>
        <end position="551"/>
    </location>
</feature>
<keyword evidence="7" id="KW-0812">Transmembrane</keyword>
<dbReference type="GO" id="GO:0005509">
    <property type="term" value="F:calcium ion binding"/>
    <property type="evidence" value="ECO:0007669"/>
    <property type="project" value="UniProtKB-UniRule"/>
</dbReference>
<feature type="compositionally biased region" description="Low complexity" evidence="6">
    <location>
        <begin position="552"/>
        <end position="570"/>
    </location>
</feature>
<accession>A0AA47MEK5</accession>
<keyword evidence="10" id="KW-1185">Reference proteome</keyword>
<feature type="compositionally biased region" description="Low complexity" evidence="6">
    <location>
        <begin position="778"/>
        <end position="787"/>
    </location>
</feature>
<reference evidence="9" key="1">
    <citation type="journal article" date="2023" name="Front. Mar. Sci.">
        <title>A new Merluccius polli reference genome to investigate the effects of global change in West African waters.</title>
        <authorList>
            <person name="Mateo J.L."/>
            <person name="Blanco-Fernandez C."/>
            <person name="Garcia-Vazquez E."/>
            <person name="Machado-Schiaffino G."/>
        </authorList>
    </citation>
    <scope>NUCLEOTIDE SEQUENCE</scope>
    <source>
        <strain evidence="9">C29</strain>
        <tissue evidence="9">Fin</tissue>
    </source>
</reference>
<dbReference type="GO" id="GO:0045296">
    <property type="term" value="F:cadherin binding"/>
    <property type="evidence" value="ECO:0007669"/>
    <property type="project" value="TreeGrafter"/>
</dbReference>
<dbReference type="GO" id="GO:0016342">
    <property type="term" value="C:catenin complex"/>
    <property type="evidence" value="ECO:0007669"/>
    <property type="project" value="TreeGrafter"/>
</dbReference>
<feature type="region of interest" description="Disordered" evidence="6">
    <location>
        <begin position="678"/>
        <end position="829"/>
    </location>
</feature>
<feature type="compositionally biased region" description="Gly residues" evidence="6">
    <location>
        <begin position="767"/>
        <end position="777"/>
    </location>
</feature>